<feature type="region of interest" description="Disordered" evidence="1">
    <location>
        <begin position="58"/>
        <end position="87"/>
    </location>
</feature>
<sequence>MSNLLKTEKTDAVNTGLVEKADKSAKALKGDLYSVGKKGTHGAGSTALDAIARKRKKTSAADALDGKSRSQLTGKNALTKKVQSRHNLNKSLKRGVKGVAAKAAHNALKDSELEGTDDLVATTHTGAKLAGKARKHLRSGKDALEKKDSLGALSEKKYRTEKLDKKAAQKRMQFSKYFHRNVYENAAAQAGKKKALTILSGGIKGMLSSLAGAVSQFFPLIIVFILAFGLISVVGGGAADEEQKSASLDGMPAWVTYDLVLACLN</sequence>
<comment type="caution">
    <text evidence="3">The sequence shown here is derived from an EMBL/GenBank/DDBJ whole genome shotgun (WGS) entry which is preliminary data.</text>
</comment>
<reference evidence="3 4" key="1">
    <citation type="submission" date="2018-08" db="EMBL/GenBank/DDBJ databases">
        <title>A genome reference for cultivated species of the human gut microbiota.</title>
        <authorList>
            <person name="Zou Y."/>
            <person name="Xue W."/>
            <person name="Luo G."/>
        </authorList>
    </citation>
    <scope>NUCLEOTIDE SEQUENCE [LARGE SCALE GENOMIC DNA]</scope>
    <source>
        <strain evidence="3 4">AM23-3</strain>
    </source>
</reference>
<organism evidence="3 4">
    <name type="scientific">Coprococcus comes</name>
    <dbReference type="NCBI Taxonomy" id="410072"/>
    <lineage>
        <taxon>Bacteria</taxon>
        <taxon>Bacillati</taxon>
        <taxon>Bacillota</taxon>
        <taxon>Clostridia</taxon>
        <taxon>Lachnospirales</taxon>
        <taxon>Lachnospiraceae</taxon>
        <taxon>Coprococcus</taxon>
    </lineage>
</organism>
<feature type="non-terminal residue" evidence="3">
    <location>
        <position position="265"/>
    </location>
</feature>
<keyword evidence="2" id="KW-0472">Membrane</keyword>
<protein>
    <submittedName>
        <fullName evidence="3">Uncharacterized protein</fullName>
    </submittedName>
</protein>
<dbReference type="EMBL" id="QRHO01000123">
    <property type="protein sequence ID" value="RHF75962.1"/>
    <property type="molecule type" value="Genomic_DNA"/>
</dbReference>
<feature type="transmembrane region" description="Helical" evidence="2">
    <location>
        <begin position="217"/>
        <end position="239"/>
    </location>
</feature>
<name>A0A414Q5C6_9FIRM</name>
<keyword evidence="2" id="KW-0812">Transmembrane</keyword>
<evidence type="ECO:0000256" key="2">
    <source>
        <dbReference type="SAM" id="Phobius"/>
    </source>
</evidence>
<evidence type="ECO:0000313" key="3">
    <source>
        <dbReference type="EMBL" id="RHF75962.1"/>
    </source>
</evidence>
<dbReference type="AlphaFoldDB" id="A0A414Q5C6"/>
<dbReference type="Proteomes" id="UP000284579">
    <property type="component" value="Unassembled WGS sequence"/>
</dbReference>
<proteinExistence type="predicted"/>
<evidence type="ECO:0000313" key="4">
    <source>
        <dbReference type="Proteomes" id="UP000284579"/>
    </source>
</evidence>
<accession>A0A414Q5C6</accession>
<keyword evidence="2" id="KW-1133">Transmembrane helix</keyword>
<evidence type="ECO:0000256" key="1">
    <source>
        <dbReference type="SAM" id="MobiDB-lite"/>
    </source>
</evidence>
<gene>
    <name evidence="3" type="ORF">DW656_18325</name>
</gene>